<name>A0A075H3A4_9EURY</name>
<dbReference type="AlphaFoldDB" id="A0A075H3A4"/>
<proteinExistence type="predicted"/>
<organism evidence="1">
    <name type="scientific">uncultured marine group II/III euryarchaeote KM3_46_H05</name>
    <dbReference type="NCBI Taxonomy" id="1456450"/>
    <lineage>
        <taxon>Archaea</taxon>
        <taxon>Methanobacteriati</taxon>
        <taxon>Methanobacteriota</taxon>
        <taxon>environmental samples</taxon>
    </lineage>
</organism>
<reference evidence="1" key="1">
    <citation type="journal article" date="2014" name="Genome Biol. Evol.">
        <title>Pangenome evidence for extensive interdomain horizontal transfer affecting lineage core and shell genes in uncultured planktonic thaumarchaeota and euryarchaeota.</title>
        <authorList>
            <person name="Deschamps P."/>
            <person name="Zivanovic Y."/>
            <person name="Moreira D."/>
            <person name="Rodriguez-Valera F."/>
            <person name="Lopez-Garcia P."/>
        </authorList>
    </citation>
    <scope>NUCLEOTIDE SEQUENCE</scope>
</reference>
<evidence type="ECO:0000313" key="1">
    <source>
        <dbReference type="EMBL" id="AIF10661.1"/>
    </source>
</evidence>
<accession>A0A075H3A4</accession>
<sequence length="238" mass="26775">MSERKSHTIGSVNSAARKYTVFYEGRADKTAEVDFRKLSRLYGMVYSYGRISNIDMEDFGSDEIGMKAWRPPGSAMLAIIPLLDDDISVHSEIPVGLFAPQTNRFGLLVRMNPEMYTNWGEEIPANGTEVEIEWRCNLKSGSVPQETPVFVLGTGGMGFVAEGCTISDVRDMAGTPESWSVADRDMGGVSPRIRLRLRRNMKSEGHLRNSKVDYLIERQGTFSWMNEDETFIIEDILD</sequence>
<dbReference type="EMBL" id="KF900897">
    <property type="protein sequence ID" value="AIF10661.1"/>
    <property type="molecule type" value="Genomic_DNA"/>
</dbReference>
<protein>
    <submittedName>
        <fullName evidence="1">Uncharacterized protein</fullName>
    </submittedName>
</protein>